<name>A0A7E4VJJ3_PANRE</name>
<reference evidence="2" key="2">
    <citation type="submission" date="2020-10" db="UniProtKB">
        <authorList>
            <consortium name="WormBaseParasite"/>
        </authorList>
    </citation>
    <scope>IDENTIFICATION</scope>
</reference>
<protein>
    <submittedName>
        <fullName evidence="2">Ribosomal protein S10</fullName>
    </submittedName>
</protein>
<reference evidence="1" key="1">
    <citation type="journal article" date="2013" name="Genetics">
        <title>The draft genome and transcriptome of Panagrellus redivivus are shaped by the harsh demands of a free-living lifestyle.</title>
        <authorList>
            <person name="Srinivasan J."/>
            <person name="Dillman A.R."/>
            <person name="Macchietto M.G."/>
            <person name="Heikkinen L."/>
            <person name="Lakso M."/>
            <person name="Fracchia K.M."/>
            <person name="Antoshechkin I."/>
            <person name="Mortazavi A."/>
            <person name="Wong G."/>
            <person name="Sternberg P.W."/>
        </authorList>
    </citation>
    <scope>NUCLEOTIDE SEQUENCE [LARGE SCALE GENOMIC DNA]</scope>
    <source>
        <strain evidence="1">MT8872</strain>
    </source>
</reference>
<dbReference type="Proteomes" id="UP000492821">
    <property type="component" value="Unassembled WGS sequence"/>
</dbReference>
<proteinExistence type="predicted"/>
<keyword evidence="1" id="KW-1185">Reference proteome</keyword>
<accession>A0A7E4VJJ3</accession>
<organism evidence="1 2">
    <name type="scientific">Panagrellus redivivus</name>
    <name type="common">Microworm</name>
    <dbReference type="NCBI Taxonomy" id="6233"/>
    <lineage>
        <taxon>Eukaryota</taxon>
        <taxon>Metazoa</taxon>
        <taxon>Ecdysozoa</taxon>
        <taxon>Nematoda</taxon>
        <taxon>Chromadorea</taxon>
        <taxon>Rhabditida</taxon>
        <taxon>Tylenchina</taxon>
        <taxon>Panagrolaimomorpha</taxon>
        <taxon>Panagrolaimoidea</taxon>
        <taxon>Panagrolaimidae</taxon>
        <taxon>Panagrellus</taxon>
    </lineage>
</organism>
<sequence>MLSNITFAPRDNSNVTTATQPTNSANLELYANLSVELLPHEKKGKRDKLAWDFQIEKRLRLKCVLNLKRLDFGTDAELFLPTLLMTPKSNWSVGNAPLNLDLTDMSSLSDQQRRVTKRIFGMCQNYVSLDAKSFRQKV</sequence>
<dbReference type="WBParaSite" id="Pan_g21866.t1">
    <property type="protein sequence ID" value="Pan_g21866.t1"/>
    <property type="gene ID" value="Pan_g21866"/>
</dbReference>
<evidence type="ECO:0000313" key="1">
    <source>
        <dbReference type="Proteomes" id="UP000492821"/>
    </source>
</evidence>
<evidence type="ECO:0000313" key="2">
    <source>
        <dbReference type="WBParaSite" id="Pan_g21866.t1"/>
    </source>
</evidence>
<dbReference type="AlphaFoldDB" id="A0A7E4VJJ3"/>